<dbReference type="PANTHER" id="PTHR21248">
    <property type="entry name" value="CARDIOLIPIN SYNTHASE"/>
    <property type="match status" value="1"/>
</dbReference>
<feature type="active site" evidence="12">
    <location>
        <position position="232"/>
    </location>
</feature>
<evidence type="ECO:0000256" key="7">
    <source>
        <dbReference type="ARBA" id="ARBA00022989"/>
    </source>
</evidence>
<dbReference type="EMBL" id="JBHLUK010000003">
    <property type="protein sequence ID" value="MFC0422732.1"/>
    <property type="molecule type" value="Genomic_DNA"/>
</dbReference>
<dbReference type="SUPFAM" id="SSF56024">
    <property type="entry name" value="Phospholipase D/nuclease"/>
    <property type="match status" value="2"/>
</dbReference>
<comment type="function">
    <text evidence="12">Catalyzes the reversible phosphatidyl group transfer from one phosphatidylglycerol molecule to another to form cardiolipin (CL) (diphosphatidylglycerol) and glycerol.</text>
</comment>
<dbReference type="InterPro" id="IPR001736">
    <property type="entry name" value="PLipase_D/transphosphatidylase"/>
</dbReference>
<feature type="active site" evidence="12">
    <location>
        <position position="410"/>
    </location>
</feature>
<evidence type="ECO:0000256" key="2">
    <source>
        <dbReference type="ARBA" id="ARBA00022475"/>
    </source>
</evidence>
<protein>
    <recommendedName>
        <fullName evidence="12 13">Cardiolipin synthase</fullName>
        <shortName evidence="12">CL synthase</shortName>
        <ecNumber evidence="12 13">2.7.8.-</ecNumber>
    </recommendedName>
</protein>
<keyword evidence="9 12" id="KW-0472">Membrane</keyword>
<organism evidence="15 16">
    <name type="scientific">Lactiplantibacillus plajomi</name>
    <dbReference type="NCBI Taxonomy" id="1457217"/>
    <lineage>
        <taxon>Bacteria</taxon>
        <taxon>Bacillati</taxon>
        <taxon>Bacillota</taxon>
        <taxon>Bacilli</taxon>
        <taxon>Lactobacillales</taxon>
        <taxon>Lactobacillaceae</taxon>
        <taxon>Lactiplantibacillus</taxon>
    </lineage>
</organism>
<keyword evidence="16" id="KW-1185">Reference proteome</keyword>
<dbReference type="Pfam" id="PF13091">
    <property type="entry name" value="PLDc_2"/>
    <property type="match status" value="2"/>
</dbReference>
<keyword evidence="3 12" id="KW-0444">Lipid biosynthesis</keyword>
<evidence type="ECO:0000259" key="14">
    <source>
        <dbReference type="PROSITE" id="PS50035"/>
    </source>
</evidence>
<dbReference type="InterPro" id="IPR025202">
    <property type="entry name" value="PLD-like_dom"/>
</dbReference>
<feature type="domain" description="PLD phosphodiesterase" evidence="14">
    <location>
        <begin position="227"/>
        <end position="254"/>
    </location>
</feature>
<proteinExistence type="inferred from homology"/>
<evidence type="ECO:0000256" key="11">
    <source>
        <dbReference type="ARBA" id="ARBA00023264"/>
    </source>
</evidence>
<feature type="active site" evidence="12">
    <location>
        <position position="234"/>
    </location>
</feature>
<evidence type="ECO:0000256" key="12">
    <source>
        <dbReference type="HAMAP-Rule" id="MF_01916"/>
    </source>
</evidence>
<comment type="catalytic activity">
    <reaction evidence="12">
        <text>2 a 1,2-diacyl-sn-glycero-3-phospho-(1'-sn-glycerol) = a cardiolipin + glycerol</text>
        <dbReference type="Rhea" id="RHEA:31451"/>
        <dbReference type="ChEBI" id="CHEBI:17754"/>
        <dbReference type="ChEBI" id="CHEBI:62237"/>
        <dbReference type="ChEBI" id="CHEBI:64716"/>
    </reaction>
</comment>
<dbReference type="Proteomes" id="UP001589855">
    <property type="component" value="Unassembled WGS sequence"/>
</dbReference>
<accession>A0ABV6JZT3</accession>
<keyword evidence="4 12" id="KW-0808">Transferase</keyword>
<gene>
    <name evidence="15" type="primary">cls</name>
    <name evidence="15" type="ORF">ACFFGS_00865</name>
</gene>
<evidence type="ECO:0000256" key="4">
    <source>
        <dbReference type="ARBA" id="ARBA00022679"/>
    </source>
</evidence>
<evidence type="ECO:0000313" key="16">
    <source>
        <dbReference type="Proteomes" id="UP001589855"/>
    </source>
</evidence>
<evidence type="ECO:0000256" key="5">
    <source>
        <dbReference type="ARBA" id="ARBA00022692"/>
    </source>
</evidence>
<keyword evidence="2 12" id="KW-1003">Cell membrane</keyword>
<dbReference type="InterPro" id="IPR030874">
    <property type="entry name" value="Cardiolipin_synth_Firmi"/>
</dbReference>
<feature type="domain" description="PLD phosphodiesterase" evidence="14">
    <location>
        <begin position="405"/>
        <end position="432"/>
    </location>
</feature>
<feature type="transmembrane region" description="Helical" evidence="12">
    <location>
        <begin position="41"/>
        <end position="65"/>
    </location>
</feature>
<dbReference type="EC" id="2.7.8.-" evidence="12 13"/>
<feature type="transmembrane region" description="Helical" evidence="12">
    <location>
        <begin position="12"/>
        <end position="35"/>
    </location>
</feature>
<evidence type="ECO:0000256" key="13">
    <source>
        <dbReference type="NCBIfam" id="TIGR04265"/>
    </source>
</evidence>
<evidence type="ECO:0000256" key="8">
    <source>
        <dbReference type="ARBA" id="ARBA00023098"/>
    </source>
</evidence>
<dbReference type="PROSITE" id="PS50035">
    <property type="entry name" value="PLD"/>
    <property type="match status" value="2"/>
</dbReference>
<comment type="similarity">
    <text evidence="12">Belongs to the phospholipase D family. Cardiolipin synthase subfamily.</text>
</comment>
<evidence type="ECO:0000256" key="9">
    <source>
        <dbReference type="ARBA" id="ARBA00023136"/>
    </source>
</evidence>
<dbReference type="PANTHER" id="PTHR21248:SF22">
    <property type="entry name" value="PHOSPHOLIPASE D"/>
    <property type="match status" value="1"/>
</dbReference>
<keyword evidence="11 12" id="KW-1208">Phospholipid metabolism</keyword>
<dbReference type="InterPro" id="IPR027379">
    <property type="entry name" value="CLS_N"/>
</dbReference>
<keyword evidence="5 12" id="KW-0812">Transmembrane</keyword>
<feature type="active site" evidence="12">
    <location>
        <position position="417"/>
    </location>
</feature>
<evidence type="ECO:0000256" key="3">
    <source>
        <dbReference type="ARBA" id="ARBA00022516"/>
    </source>
</evidence>
<comment type="caution">
    <text evidence="15">The sequence shown here is derived from an EMBL/GenBank/DDBJ whole genome shotgun (WGS) entry which is preliminary data.</text>
</comment>
<dbReference type="CDD" id="cd09112">
    <property type="entry name" value="PLDc_CLS_2"/>
    <property type="match status" value="1"/>
</dbReference>
<dbReference type="CDD" id="cd09110">
    <property type="entry name" value="PLDc_CLS_1"/>
    <property type="match status" value="1"/>
</dbReference>
<name>A0ABV6JZT3_9LACO</name>
<sequence length="492" mass="56407">MGLSCNRWVPSLQFILPIFNTIVIINAVAAVFTVFRDRRDIAATWAWLLVLIMIPVAGFIAYAFIGRKLPKNRLFRLKKETQIRLDQMIQRQREELGSDLMPADAVTSSVRGMVSLFLNSDGALLSRKNRVKIFTDGHEKFHAMFQDIEAAKHHIHIEYYTFYNDKIGNDLLHLLERKAAQGVDVRVLYDPWGSMGTFRSFFKHLEELGGHARPFLGAHSAVLDFRLNFRDHRKIVVTDGRVGYVGGFNVGDQYLGRNEKFGYWRDTHLRIVGSGVFELQERFIRDWNATDADHRIEPSTQIFPVIKVKGDTSLQIVSSGPDNDGQQIKMGYIKMIMTAQHRLWIQSPYLIPDDSVLDAIRIAAMSGVDVRIMVPDKPDHAFVYRATQYYAHELAEAGVKIYYYNNGFLHAKTMVIDGQVASVGSANLDFRSFKLNFEVNAFLYDTELAKQLETIFLRDQDLSSLITVQDFKNQPLWLKFKQTFSRLLSPIL</sequence>
<evidence type="ECO:0000256" key="1">
    <source>
        <dbReference type="ARBA" id="ARBA00004651"/>
    </source>
</evidence>
<dbReference type="Gene3D" id="3.30.870.10">
    <property type="entry name" value="Endonuclease Chain A"/>
    <property type="match status" value="2"/>
</dbReference>
<evidence type="ECO:0000256" key="6">
    <source>
        <dbReference type="ARBA" id="ARBA00022737"/>
    </source>
</evidence>
<reference evidence="15 16" key="1">
    <citation type="submission" date="2024-09" db="EMBL/GenBank/DDBJ databases">
        <authorList>
            <person name="Sun Q."/>
            <person name="Mori K."/>
        </authorList>
    </citation>
    <scope>NUCLEOTIDE SEQUENCE [LARGE SCALE GENOMIC DNA]</scope>
    <source>
        <strain evidence="15 16">TBRC 4575</strain>
    </source>
</reference>
<dbReference type="HAMAP" id="MF_01916">
    <property type="entry name" value="Cardiolipin_synth_Cls"/>
    <property type="match status" value="1"/>
</dbReference>
<keyword evidence="10 12" id="KW-0594">Phospholipid biosynthesis</keyword>
<evidence type="ECO:0000256" key="10">
    <source>
        <dbReference type="ARBA" id="ARBA00023209"/>
    </source>
</evidence>
<evidence type="ECO:0000313" key="15">
    <source>
        <dbReference type="EMBL" id="MFC0422732.1"/>
    </source>
</evidence>
<comment type="subcellular location">
    <subcellularLocation>
        <location evidence="1 12">Cell membrane</location>
        <topology evidence="1 12">Multi-pass membrane protein</topology>
    </subcellularLocation>
</comment>
<keyword evidence="7 12" id="KW-1133">Transmembrane helix</keyword>
<dbReference type="RefSeq" id="WP_170178294.1">
    <property type="nucleotide sequence ID" value="NZ_BAABRM010000033.1"/>
</dbReference>
<feature type="active site" evidence="12">
    <location>
        <position position="239"/>
    </location>
</feature>
<keyword evidence="8 12" id="KW-0443">Lipid metabolism</keyword>
<dbReference type="Pfam" id="PF13396">
    <property type="entry name" value="PLDc_N"/>
    <property type="match status" value="1"/>
</dbReference>
<keyword evidence="6" id="KW-0677">Repeat</keyword>
<feature type="active site" evidence="12">
    <location>
        <position position="412"/>
    </location>
</feature>
<dbReference type="InterPro" id="IPR022924">
    <property type="entry name" value="Cardiolipin_synthase"/>
</dbReference>
<dbReference type="NCBIfam" id="TIGR04265">
    <property type="entry name" value="bac_cardiolipin"/>
    <property type="match status" value="1"/>
</dbReference>
<dbReference type="SMART" id="SM00155">
    <property type="entry name" value="PLDc"/>
    <property type="match status" value="2"/>
</dbReference>